<feature type="domain" description="Xylanolytic transcriptional activator regulatory" evidence="16">
    <location>
        <begin position="299"/>
        <end position="373"/>
    </location>
</feature>
<dbReference type="PANTHER" id="PTHR43161">
    <property type="entry name" value="SORBITOL DEHYDROGENASE"/>
    <property type="match status" value="1"/>
</dbReference>
<comment type="pathway">
    <text evidence="10">Carbohydrate degradation; L-arabinose degradation via L-arabinitol; D-xylulose 5-phosphate from L-arabinose (fungal route): step 4/5.</text>
</comment>
<keyword evidence="4 13" id="KW-0479">Metal-binding</keyword>
<dbReference type="EC" id="1.1.1.9" evidence="11"/>
<evidence type="ECO:0000256" key="5">
    <source>
        <dbReference type="ARBA" id="ARBA00022833"/>
    </source>
</evidence>
<evidence type="ECO:0000259" key="15">
    <source>
        <dbReference type="SMART" id="SM00829"/>
    </source>
</evidence>
<comment type="caution">
    <text evidence="17">The sequence shown here is derived from an EMBL/GenBank/DDBJ whole genome shotgun (WGS) entry which is preliminary data.</text>
</comment>
<keyword evidence="7" id="KW-0520">NAD</keyword>
<evidence type="ECO:0000256" key="9">
    <source>
        <dbReference type="ARBA" id="ARBA00024843"/>
    </source>
</evidence>
<reference evidence="17 18" key="1">
    <citation type="journal article" date="2016" name="Genome Biol. Evol.">
        <title>Draft genome sequence of an aflatoxigenic Aspergillus species, A. bombycis.</title>
        <authorList>
            <person name="Moore G.G."/>
            <person name="Mack B.M."/>
            <person name="Beltz S.B."/>
            <person name="Gilbert M.K."/>
        </authorList>
    </citation>
    <scope>NUCLEOTIDE SEQUENCE [LARGE SCALE GENOMIC DNA]</scope>
    <source>
        <strain evidence="18">NRRL 26010</strain>
    </source>
</reference>
<evidence type="ECO:0000256" key="10">
    <source>
        <dbReference type="ARBA" id="ARBA00025713"/>
    </source>
</evidence>
<evidence type="ECO:0000256" key="14">
    <source>
        <dbReference type="SAM" id="MobiDB-lite"/>
    </source>
</evidence>
<comment type="cofactor">
    <cofactor evidence="1 13">
        <name>Zn(2+)</name>
        <dbReference type="ChEBI" id="CHEBI:29105"/>
    </cofactor>
</comment>
<dbReference type="GO" id="GO:0006351">
    <property type="term" value="P:DNA-templated transcription"/>
    <property type="evidence" value="ECO:0007669"/>
    <property type="project" value="InterPro"/>
</dbReference>
<dbReference type="SMART" id="SM00829">
    <property type="entry name" value="PKS_ER"/>
    <property type="match status" value="1"/>
</dbReference>
<dbReference type="Pfam" id="PF04082">
    <property type="entry name" value="Fungal_trans"/>
    <property type="match status" value="1"/>
</dbReference>
<evidence type="ECO:0000256" key="12">
    <source>
        <dbReference type="ARBA" id="ARBA00030139"/>
    </source>
</evidence>
<dbReference type="AlphaFoldDB" id="A0A1F8AC55"/>
<keyword evidence="8" id="KW-0539">Nucleus</keyword>
<dbReference type="FunFam" id="3.40.50.720:FF:000068">
    <property type="entry name" value="Sorbitol dehydrogenase"/>
    <property type="match status" value="1"/>
</dbReference>
<gene>
    <name evidence="17" type="ORF">ABOM_003148</name>
</gene>
<dbReference type="GO" id="GO:0008270">
    <property type="term" value="F:zinc ion binding"/>
    <property type="evidence" value="ECO:0007669"/>
    <property type="project" value="InterPro"/>
</dbReference>
<dbReference type="Pfam" id="PF00107">
    <property type="entry name" value="ADH_zinc_N"/>
    <property type="match status" value="1"/>
</dbReference>
<sequence length="1054" mass="116428">MNCGHLQKRKSRWAAATHAVNSTVSLSFMFCVVVNGARNLDELEHRCRALQKLLQKLNPDLDVERAIKEINRDETLAHISNRGNSSLTDDNPTTPDRFDWSEASLVSPAADTYQSPEQGPDGMASLPSSKCDTGYLGTGSGSSLMETISHLLPAQPPSATEGERSTHRRSVGPTNNDRPDNLMLARWLSDTATTARLIDAYFLSYNRAYPILHEPTFRERYQHRHQIHESSSWHPIFYTVLAIGSWIIGADTEPGAYDFYAAARSHMSLRMLEVGNVLTVQAFLLMGNYLQKRDRPNTGYNFIGMAYRMALGLGLHREPPSATKHDTLLHERRRVLWWIVYSFDSGFSLTTGRPVMASDSFIETRLPRNIDDSQCSMDSTVPTPVDHPTHYSAVIAQSQLASISNQVFHELFSATGHAALDMKLPRGIEHRLKVWKLSLPVYFSTHSIPDWFRGPRAVVLWKEQNVRMLLWWGSHRVCSSTADQNEALNACEYTAMETIQSISAFCNENPDALHPGLTWYAAYFLFQAALVLNIFRLQEPSGQAPDTGRTTEELWLLSVTRAHECLGSLSQASKPASRCLEVLERIKHFCQSRQPSSLPVPTSATGALPNFTSITGNTLPDLQPATFAADPALQIFLENTSLEADPFEGIEGFPGTQELELFDYLPLSAYGLGDNEGSMLFTSGTHPPHTKMNPDTRNPSCLLYGALDARFEDRPMPVLDNPHDVIVQIAYTVTQFTNKHKVHFWLHGGIRTYVSETQPLTMGHEASGTIHAVGSGVTTLVPGDRVAIEPGYPCRRCARCKLGRYNLCPEMKFAADPPFTHGTLTRYFKLPADFCYKVPDQISLADAVLMEPLAVAIHAVRLADVKLGNRVVVFGAGTVGLFCAAVAREFGAGMVVSVDVLENRLRFAKEFVGDVGRTAMPDLSSTPEENAQRLIRTQGLGEGADVVIDASGAEASVQTGVFSLRMGGTYVQAGMGKRKIEFPISEMCEREIVAKGCFRYGAGDFDLGIHLVSSGRLQLKGLVTKIFPFEAAPEAWETAKRGEGTKTLIEGPKV</sequence>
<dbReference type="CDD" id="cd05285">
    <property type="entry name" value="sorbitol_DH"/>
    <property type="match status" value="1"/>
</dbReference>
<dbReference type="Gene3D" id="3.40.50.720">
    <property type="entry name" value="NAD(P)-binding Rossmann-like Domain"/>
    <property type="match status" value="1"/>
</dbReference>
<organism evidence="17 18">
    <name type="scientific">Aspergillus bombycis</name>
    <dbReference type="NCBI Taxonomy" id="109264"/>
    <lineage>
        <taxon>Eukaryota</taxon>
        <taxon>Fungi</taxon>
        <taxon>Dikarya</taxon>
        <taxon>Ascomycota</taxon>
        <taxon>Pezizomycotina</taxon>
        <taxon>Eurotiomycetes</taxon>
        <taxon>Eurotiomycetidae</taxon>
        <taxon>Eurotiales</taxon>
        <taxon>Aspergillaceae</taxon>
        <taxon>Aspergillus</taxon>
    </lineage>
</organism>
<keyword evidence="18" id="KW-1185">Reference proteome</keyword>
<dbReference type="InterPro" id="IPR002328">
    <property type="entry name" value="ADH_Zn_CS"/>
</dbReference>
<dbReference type="InterPro" id="IPR036291">
    <property type="entry name" value="NAD(P)-bd_dom_sf"/>
</dbReference>
<evidence type="ECO:0000256" key="8">
    <source>
        <dbReference type="ARBA" id="ARBA00023242"/>
    </source>
</evidence>
<evidence type="ECO:0000259" key="16">
    <source>
        <dbReference type="SMART" id="SM00906"/>
    </source>
</evidence>
<evidence type="ECO:0000313" key="17">
    <source>
        <dbReference type="EMBL" id="OGM48989.1"/>
    </source>
</evidence>
<keyword evidence="3" id="KW-0859">Xylose metabolism</keyword>
<feature type="region of interest" description="Disordered" evidence="14">
    <location>
        <begin position="107"/>
        <end position="137"/>
    </location>
</feature>
<accession>A0A1F8AC55</accession>
<evidence type="ECO:0000256" key="1">
    <source>
        <dbReference type="ARBA" id="ARBA00001947"/>
    </source>
</evidence>
<comment type="function">
    <text evidence="9">Xylitol dehydrogenase which catalyzes the conversion of xylitol to D-xylulose. Xylose is a major component of hemicelluloses such as xylan. Most fungi utilize D-xylose via three enzymatic reactions, xylose reductase (XR), xylitol dehydrogenase (XDH), and xylulokinase, to form xylulose 5-phosphate, which enters pentose phosphate pathway.</text>
</comment>
<dbReference type="Gene3D" id="3.90.180.10">
    <property type="entry name" value="Medium-chain alcohol dehydrogenases, catalytic domain"/>
    <property type="match status" value="1"/>
</dbReference>
<dbReference type="GO" id="GO:0019569">
    <property type="term" value="P:L-arabinose catabolic process to D-xylulose 5-phosphate"/>
    <property type="evidence" value="ECO:0007669"/>
    <property type="project" value="UniProtKB-UniPathway"/>
</dbReference>
<dbReference type="Pfam" id="PF08240">
    <property type="entry name" value="ADH_N"/>
    <property type="match status" value="1"/>
</dbReference>
<dbReference type="STRING" id="109264.A0A1F8AC55"/>
<evidence type="ECO:0000256" key="11">
    <source>
        <dbReference type="ARBA" id="ARBA00026119"/>
    </source>
</evidence>
<dbReference type="InterPro" id="IPR013149">
    <property type="entry name" value="ADH-like_C"/>
</dbReference>
<dbReference type="GO" id="GO:0003939">
    <property type="term" value="F:L-iditol 2-dehydrogenase (NAD+) activity"/>
    <property type="evidence" value="ECO:0007669"/>
    <property type="project" value="TreeGrafter"/>
</dbReference>
<dbReference type="EMBL" id="LYCR01000012">
    <property type="protein sequence ID" value="OGM48989.1"/>
    <property type="molecule type" value="Genomic_DNA"/>
</dbReference>
<name>A0A1F8AC55_9EURO</name>
<dbReference type="InterPro" id="IPR013154">
    <property type="entry name" value="ADH-like_N"/>
</dbReference>
<dbReference type="SUPFAM" id="SSF51735">
    <property type="entry name" value="NAD(P)-binding Rossmann-fold domains"/>
    <property type="match status" value="1"/>
</dbReference>
<evidence type="ECO:0000256" key="13">
    <source>
        <dbReference type="RuleBase" id="RU361277"/>
    </source>
</evidence>
<dbReference type="GO" id="GO:0006062">
    <property type="term" value="P:sorbitol catabolic process"/>
    <property type="evidence" value="ECO:0007669"/>
    <property type="project" value="TreeGrafter"/>
</dbReference>
<dbReference type="GO" id="GO:0042732">
    <property type="term" value="P:D-xylose metabolic process"/>
    <property type="evidence" value="ECO:0007669"/>
    <property type="project" value="UniProtKB-KW"/>
</dbReference>
<dbReference type="UniPathway" id="UPA00146">
    <property type="reaction ID" value="UER00577"/>
</dbReference>
<comment type="similarity">
    <text evidence="2 13">Belongs to the zinc-containing alcohol dehydrogenase family.</text>
</comment>
<dbReference type="SMART" id="SM00906">
    <property type="entry name" value="Fungal_trans"/>
    <property type="match status" value="1"/>
</dbReference>
<proteinExistence type="inferred from homology"/>
<keyword evidence="5 13" id="KW-0862">Zinc</keyword>
<evidence type="ECO:0000256" key="4">
    <source>
        <dbReference type="ARBA" id="ARBA00022723"/>
    </source>
</evidence>
<evidence type="ECO:0000256" key="3">
    <source>
        <dbReference type="ARBA" id="ARBA00022629"/>
    </source>
</evidence>
<feature type="region of interest" description="Disordered" evidence="14">
    <location>
        <begin position="154"/>
        <end position="179"/>
    </location>
</feature>
<dbReference type="GO" id="GO:0003677">
    <property type="term" value="F:DNA binding"/>
    <property type="evidence" value="ECO:0007669"/>
    <property type="project" value="InterPro"/>
</dbReference>
<dbReference type="OrthoDB" id="3364175at2759"/>
<dbReference type="GeneID" id="34446538"/>
<dbReference type="InterPro" id="IPR045306">
    <property type="entry name" value="SDH-like"/>
</dbReference>
<dbReference type="PANTHER" id="PTHR43161:SF9">
    <property type="entry name" value="SORBITOL DEHYDROGENASE"/>
    <property type="match status" value="1"/>
</dbReference>
<keyword evidence="3" id="KW-0119">Carbohydrate metabolism</keyword>
<protein>
    <recommendedName>
        <fullName evidence="11">D-xylulose reductase</fullName>
        <ecNumber evidence="11">1.1.1.9</ecNumber>
    </recommendedName>
    <alternativeName>
        <fullName evidence="12">Xylitol dehydrogenase A</fullName>
    </alternativeName>
</protein>
<feature type="domain" description="Enoyl reductase (ER)" evidence="15">
    <location>
        <begin position="705"/>
        <end position="1049"/>
    </location>
</feature>
<dbReference type="InterPro" id="IPR007219">
    <property type="entry name" value="XnlR_reg_dom"/>
</dbReference>
<dbReference type="SUPFAM" id="SSF50129">
    <property type="entry name" value="GroES-like"/>
    <property type="match status" value="1"/>
</dbReference>
<dbReference type="GO" id="GO:0046526">
    <property type="term" value="F:D-xylulose reductase activity"/>
    <property type="evidence" value="ECO:0007669"/>
    <property type="project" value="UniProtKB-EC"/>
</dbReference>
<evidence type="ECO:0000256" key="2">
    <source>
        <dbReference type="ARBA" id="ARBA00008072"/>
    </source>
</evidence>
<dbReference type="CDD" id="cd12148">
    <property type="entry name" value="fungal_TF_MHR"/>
    <property type="match status" value="1"/>
</dbReference>
<dbReference type="RefSeq" id="XP_022392706.1">
    <property type="nucleotide sequence ID" value="XM_022530278.1"/>
</dbReference>
<evidence type="ECO:0000313" key="18">
    <source>
        <dbReference type="Proteomes" id="UP000179179"/>
    </source>
</evidence>
<dbReference type="InterPro" id="IPR020843">
    <property type="entry name" value="ER"/>
</dbReference>
<keyword evidence="6" id="KW-0560">Oxidoreductase</keyword>
<dbReference type="InterPro" id="IPR011032">
    <property type="entry name" value="GroES-like_sf"/>
</dbReference>
<dbReference type="Proteomes" id="UP000179179">
    <property type="component" value="Unassembled WGS sequence"/>
</dbReference>
<evidence type="ECO:0000256" key="6">
    <source>
        <dbReference type="ARBA" id="ARBA00023002"/>
    </source>
</evidence>
<evidence type="ECO:0000256" key="7">
    <source>
        <dbReference type="ARBA" id="ARBA00023027"/>
    </source>
</evidence>
<dbReference type="PROSITE" id="PS00059">
    <property type="entry name" value="ADH_ZINC"/>
    <property type="match status" value="1"/>
</dbReference>